<name>A0A2L0FB46_SORCE</name>
<organism evidence="2 3">
    <name type="scientific">Sorangium cellulosum</name>
    <name type="common">Polyangium cellulosum</name>
    <dbReference type="NCBI Taxonomy" id="56"/>
    <lineage>
        <taxon>Bacteria</taxon>
        <taxon>Pseudomonadati</taxon>
        <taxon>Myxococcota</taxon>
        <taxon>Polyangia</taxon>
        <taxon>Polyangiales</taxon>
        <taxon>Polyangiaceae</taxon>
        <taxon>Sorangium</taxon>
    </lineage>
</organism>
<evidence type="ECO:0000313" key="2">
    <source>
        <dbReference type="EMBL" id="AUX48810.1"/>
    </source>
</evidence>
<proteinExistence type="predicted"/>
<reference evidence="2 3" key="1">
    <citation type="submission" date="2015-09" db="EMBL/GenBank/DDBJ databases">
        <title>Sorangium comparison.</title>
        <authorList>
            <person name="Zaburannyi N."/>
            <person name="Bunk B."/>
            <person name="Overmann J."/>
            <person name="Mueller R."/>
        </authorList>
    </citation>
    <scope>NUCLEOTIDE SEQUENCE [LARGE SCALE GENOMIC DNA]</scope>
    <source>
        <strain evidence="2 3">So ce26</strain>
    </source>
</reference>
<dbReference type="AlphaFoldDB" id="A0A2L0FB46"/>
<evidence type="ECO:0000313" key="3">
    <source>
        <dbReference type="Proteomes" id="UP000238348"/>
    </source>
</evidence>
<feature type="region of interest" description="Disordered" evidence="1">
    <location>
        <begin position="1"/>
        <end position="34"/>
    </location>
</feature>
<gene>
    <name evidence="2" type="ORF">SOCE26_103510</name>
</gene>
<evidence type="ECO:0000256" key="1">
    <source>
        <dbReference type="SAM" id="MobiDB-lite"/>
    </source>
</evidence>
<dbReference type="Proteomes" id="UP000238348">
    <property type="component" value="Chromosome"/>
</dbReference>
<feature type="compositionally biased region" description="Basic residues" evidence="1">
    <location>
        <begin position="1"/>
        <end position="10"/>
    </location>
</feature>
<protein>
    <submittedName>
        <fullName evidence="2">Uncharacterized protein</fullName>
    </submittedName>
</protein>
<dbReference type="EMBL" id="CP012673">
    <property type="protein sequence ID" value="AUX48810.1"/>
    <property type="molecule type" value="Genomic_DNA"/>
</dbReference>
<sequence length="285" mass="31697">MRSKRQRRGAHGPTNAHTTAHSPTPKPEGGWEWTSPRTCTRFSGLPPQKSCRIATRATGKTAMARFTLGVPPRDLELLRKLLNLQDERRTNLWRVLEEAPVGVSTADLASSITAATNLDADVASDIVDMLVTIYITRLRSDISVDDFVNAIVTTALDKDPSFEEETLRDLLRMLLSFNRTLGVTARALSVMDEYEHVLHEARIMTDMRPVFEDDSSTAVAATTIVHSLRLRYYDGTQMKNFFVALDANDLKTISELIERASKKEAELRALMAKSGMPCMATSPTS</sequence>
<accession>A0A2L0FB46</accession>